<evidence type="ECO:0000313" key="8">
    <source>
        <dbReference type="EMBL" id="CUS23383.1"/>
    </source>
</evidence>
<evidence type="ECO:0000313" key="9">
    <source>
        <dbReference type="Proteomes" id="UP000236544"/>
    </source>
</evidence>
<dbReference type="InterPro" id="IPR006603">
    <property type="entry name" value="PQ-loop_rpt"/>
</dbReference>
<dbReference type="PANTHER" id="PTHR13131">
    <property type="entry name" value="CYSTINOSIN"/>
    <property type="match status" value="1"/>
</dbReference>
<evidence type="ECO:0000256" key="4">
    <source>
        <dbReference type="ARBA" id="ARBA00022737"/>
    </source>
</evidence>
<dbReference type="Proteomes" id="UP000236544">
    <property type="component" value="Unassembled WGS sequence"/>
</dbReference>
<keyword evidence="5 7" id="KW-1133">Transmembrane helix</keyword>
<evidence type="ECO:0000256" key="5">
    <source>
        <dbReference type="ARBA" id="ARBA00022989"/>
    </source>
</evidence>
<dbReference type="PANTHER" id="PTHR13131:SF5">
    <property type="entry name" value="CYSTINOSIN"/>
    <property type="match status" value="1"/>
</dbReference>
<keyword evidence="3 7" id="KW-0812">Transmembrane</keyword>
<accession>A0A0P1KTZ9</accession>
<sequence>MNLETLLGYGYVIPWSVSIYPVVWHNWRHGSASAMSIDFVIINVFGYLYLLLSLWLQLFCWQTGQEHERIERPKVTSFDFYYCLHGVVMNMVVVSQVLWGSRFWNFKSGGSSRMKPLYRKMLIGSIIVASLSAGQFLTHIFQMGWNNDSTLAFSNTLYALKISMSLIKYLPQVKHNFERKTLRGFPIQSIACDVMGSLCSLGQLVVQVTRDRTPLTAAVLSANFGRIGIAVVTLFFNFIYISQWLVYGQ</sequence>
<organism evidence="8 9">
    <name type="scientific">Lachancea quebecensis</name>
    <dbReference type="NCBI Taxonomy" id="1654605"/>
    <lineage>
        <taxon>Eukaryota</taxon>
        <taxon>Fungi</taxon>
        <taxon>Dikarya</taxon>
        <taxon>Ascomycota</taxon>
        <taxon>Saccharomycotina</taxon>
        <taxon>Saccharomycetes</taxon>
        <taxon>Saccharomycetales</taxon>
        <taxon>Saccharomycetaceae</taxon>
        <taxon>Lachancea</taxon>
    </lineage>
</organism>
<proteinExistence type="predicted"/>
<feature type="transmembrane region" description="Helical" evidence="7">
    <location>
        <begin position="79"/>
        <end position="100"/>
    </location>
</feature>
<feature type="transmembrane region" description="Helical" evidence="7">
    <location>
        <begin position="39"/>
        <end position="59"/>
    </location>
</feature>
<dbReference type="GO" id="GO:0000324">
    <property type="term" value="C:fungal-type vacuole"/>
    <property type="evidence" value="ECO:0007669"/>
    <property type="project" value="TreeGrafter"/>
</dbReference>
<feature type="transmembrane region" description="Helical" evidence="7">
    <location>
        <begin position="226"/>
        <end position="247"/>
    </location>
</feature>
<dbReference type="OrthoDB" id="75720at2759"/>
<dbReference type="AlphaFoldDB" id="A0A0P1KTZ9"/>
<gene>
    <name evidence="8" type="ORF">LAQU0_S09e03532g</name>
</gene>
<keyword evidence="4" id="KW-0677">Repeat</keyword>
<evidence type="ECO:0000256" key="2">
    <source>
        <dbReference type="ARBA" id="ARBA00022448"/>
    </source>
</evidence>
<dbReference type="GO" id="GO:0005774">
    <property type="term" value="C:vacuolar membrane"/>
    <property type="evidence" value="ECO:0007669"/>
    <property type="project" value="TreeGrafter"/>
</dbReference>
<keyword evidence="2" id="KW-0813">Transport</keyword>
<name>A0A0P1KTZ9_9SACH</name>
<evidence type="ECO:0000256" key="6">
    <source>
        <dbReference type="ARBA" id="ARBA00023136"/>
    </source>
</evidence>
<keyword evidence="9" id="KW-1185">Reference proteome</keyword>
<evidence type="ECO:0000256" key="1">
    <source>
        <dbReference type="ARBA" id="ARBA00004127"/>
    </source>
</evidence>
<protein>
    <submittedName>
        <fullName evidence="8">LAQU0S09e03532g1_1</fullName>
    </submittedName>
</protein>
<dbReference type="InterPro" id="IPR005282">
    <property type="entry name" value="LC_transporter"/>
</dbReference>
<dbReference type="GO" id="GO:0015184">
    <property type="term" value="F:L-cystine transmembrane transporter activity"/>
    <property type="evidence" value="ECO:0007669"/>
    <property type="project" value="TreeGrafter"/>
</dbReference>
<feature type="transmembrane region" description="Helical" evidence="7">
    <location>
        <begin position="121"/>
        <end position="145"/>
    </location>
</feature>
<dbReference type="GO" id="GO:0012505">
    <property type="term" value="C:endomembrane system"/>
    <property type="evidence" value="ECO:0007669"/>
    <property type="project" value="UniProtKB-SubCell"/>
</dbReference>
<dbReference type="SMART" id="SM00679">
    <property type="entry name" value="CTNS"/>
    <property type="match status" value="2"/>
</dbReference>
<evidence type="ECO:0000256" key="7">
    <source>
        <dbReference type="SAM" id="Phobius"/>
    </source>
</evidence>
<reference evidence="9" key="1">
    <citation type="submission" date="2015-10" db="EMBL/GenBank/DDBJ databases">
        <authorList>
            <person name="Devillers H."/>
        </authorList>
    </citation>
    <scope>NUCLEOTIDE SEQUENCE [LARGE SCALE GENOMIC DNA]</scope>
</reference>
<evidence type="ECO:0000256" key="3">
    <source>
        <dbReference type="ARBA" id="ARBA00022692"/>
    </source>
</evidence>
<feature type="transmembrane region" description="Helical" evidence="7">
    <location>
        <begin position="182"/>
        <end position="206"/>
    </location>
</feature>
<dbReference type="Pfam" id="PF04193">
    <property type="entry name" value="PQ-loop"/>
    <property type="match status" value="2"/>
</dbReference>
<dbReference type="EMBL" id="LN890527">
    <property type="protein sequence ID" value="CUS23383.1"/>
    <property type="molecule type" value="Genomic_DNA"/>
</dbReference>
<keyword evidence="6 7" id="KW-0472">Membrane</keyword>
<dbReference type="Gene3D" id="1.20.1280.290">
    <property type="match status" value="1"/>
</dbReference>
<feature type="transmembrane region" description="Helical" evidence="7">
    <location>
        <begin position="6"/>
        <end position="27"/>
    </location>
</feature>
<comment type="subcellular location">
    <subcellularLocation>
        <location evidence="1">Endomembrane system</location>
        <topology evidence="1">Multi-pass membrane protein</topology>
    </subcellularLocation>
</comment>